<evidence type="ECO:0000313" key="1">
    <source>
        <dbReference type="EMBL" id="PDW02710.1"/>
    </source>
</evidence>
<protein>
    <recommendedName>
        <fullName evidence="3">DUF4160 domain-containing protein</fullName>
    </recommendedName>
</protein>
<organism evidence="1 2">
    <name type="scientific">Candidatus Viridilinea mediisalina</name>
    <dbReference type="NCBI Taxonomy" id="2024553"/>
    <lineage>
        <taxon>Bacteria</taxon>
        <taxon>Bacillati</taxon>
        <taxon>Chloroflexota</taxon>
        <taxon>Chloroflexia</taxon>
        <taxon>Chloroflexales</taxon>
        <taxon>Chloroflexineae</taxon>
        <taxon>Oscillochloridaceae</taxon>
        <taxon>Candidatus Viridilinea</taxon>
    </lineage>
</organism>
<dbReference type="EMBL" id="NQWI01000055">
    <property type="protein sequence ID" value="PDW02710.1"/>
    <property type="molecule type" value="Genomic_DNA"/>
</dbReference>
<dbReference type="OrthoDB" id="122670at2"/>
<keyword evidence="2" id="KW-1185">Reference proteome</keyword>
<dbReference type="AlphaFoldDB" id="A0A2A6RIN9"/>
<dbReference type="Proteomes" id="UP000220527">
    <property type="component" value="Unassembled WGS sequence"/>
</dbReference>
<evidence type="ECO:0008006" key="3">
    <source>
        <dbReference type="Google" id="ProtNLM"/>
    </source>
</evidence>
<reference evidence="2" key="1">
    <citation type="submission" date="2017-08" db="EMBL/GenBank/DDBJ databases">
        <authorList>
            <person name="Grouzdev D.S."/>
            <person name="Gaisin V.A."/>
            <person name="Rysina M.S."/>
            <person name="Gorlenko V.M."/>
        </authorList>
    </citation>
    <scope>NUCLEOTIDE SEQUENCE [LARGE SCALE GENOMIC DNA]</scope>
    <source>
        <strain evidence="2">Kir15-3F</strain>
    </source>
</reference>
<sequence length="78" mass="9112">MPTILRIGPYRFFFYSADCSEPAHVHIERDSQIAKFWLTPVRLAESGGFSRRELTRMQRLVEEHHATLLGGWDEHCNP</sequence>
<gene>
    <name evidence="1" type="ORF">CJ255_12695</name>
</gene>
<dbReference type="InterPro" id="IPR025427">
    <property type="entry name" value="DUF4160"/>
</dbReference>
<name>A0A2A6RIN9_9CHLR</name>
<dbReference type="Pfam" id="PF13711">
    <property type="entry name" value="DUF4160"/>
    <property type="match status" value="1"/>
</dbReference>
<evidence type="ECO:0000313" key="2">
    <source>
        <dbReference type="Proteomes" id="UP000220527"/>
    </source>
</evidence>
<dbReference type="RefSeq" id="WP_097644476.1">
    <property type="nucleotide sequence ID" value="NZ_NQWI01000055.1"/>
</dbReference>
<proteinExistence type="predicted"/>
<comment type="caution">
    <text evidence="1">The sequence shown here is derived from an EMBL/GenBank/DDBJ whole genome shotgun (WGS) entry which is preliminary data.</text>
</comment>
<accession>A0A2A6RIN9</accession>